<proteinExistence type="predicted"/>
<accession>A0A423IFA9</accession>
<dbReference type="Proteomes" id="UP000285636">
    <property type="component" value="Unassembled WGS sequence"/>
</dbReference>
<dbReference type="InterPro" id="IPR021326">
    <property type="entry name" value="DUF2931"/>
</dbReference>
<name>A0A423IFA9_9PSED</name>
<comment type="caution">
    <text evidence="2">The sequence shown here is derived from an EMBL/GenBank/DDBJ whole genome shotgun (WGS) entry which is preliminary data.</text>
</comment>
<evidence type="ECO:0008006" key="4">
    <source>
        <dbReference type="Google" id="ProtNLM"/>
    </source>
</evidence>
<feature type="chain" id="PRO_5019498508" description="DUF2931 family protein" evidence="1">
    <location>
        <begin position="21"/>
        <end position="223"/>
    </location>
</feature>
<organism evidence="2 3">
    <name type="scientific">Pseudomonas brassicacearum</name>
    <dbReference type="NCBI Taxonomy" id="930166"/>
    <lineage>
        <taxon>Bacteria</taxon>
        <taxon>Pseudomonadati</taxon>
        <taxon>Pseudomonadota</taxon>
        <taxon>Gammaproteobacteria</taxon>
        <taxon>Pseudomonadales</taxon>
        <taxon>Pseudomonadaceae</taxon>
        <taxon>Pseudomonas</taxon>
    </lineage>
</organism>
<feature type="signal peptide" evidence="1">
    <location>
        <begin position="1"/>
        <end position="20"/>
    </location>
</feature>
<keyword evidence="1" id="KW-0732">Signal</keyword>
<evidence type="ECO:0000313" key="2">
    <source>
        <dbReference type="EMBL" id="RON24132.1"/>
    </source>
</evidence>
<evidence type="ECO:0000256" key="1">
    <source>
        <dbReference type="SAM" id="SignalP"/>
    </source>
</evidence>
<sequence length="223" mass="24572">MNRFLRLTICTLLLSGCTFANSETMPYKSWYLGFSTPAYMEVWIETADVVDIQHHVYPRAMSGVASMLKPPDNSGDPRGWPKRAAIGSGKHVTGADLPKQIYVRWQSLVEPQTYLMVIKIPEATREIMRKGEKVFCAADGKWITGYRQSIGIRLVPGGIAKVWVGGPCMTPIEVTTVKAVIDPRGPYEGKSGGEYDSLSDESKAYVEKFGVPYDSGSDRANAA</sequence>
<dbReference type="EMBL" id="MOBK01000001">
    <property type="protein sequence ID" value="RON24132.1"/>
    <property type="molecule type" value="Genomic_DNA"/>
</dbReference>
<dbReference type="PROSITE" id="PS51257">
    <property type="entry name" value="PROKAR_LIPOPROTEIN"/>
    <property type="match status" value="1"/>
</dbReference>
<dbReference type="Pfam" id="PF11153">
    <property type="entry name" value="DUF2931"/>
    <property type="match status" value="1"/>
</dbReference>
<protein>
    <recommendedName>
        <fullName evidence="4">DUF2931 family protein</fullName>
    </recommendedName>
</protein>
<evidence type="ECO:0000313" key="3">
    <source>
        <dbReference type="Proteomes" id="UP000285636"/>
    </source>
</evidence>
<reference evidence="2 3" key="1">
    <citation type="submission" date="2016-10" db="EMBL/GenBank/DDBJ databases">
        <title>Comparative genome analysis of multiple Pseudomonas spp. focuses on biocontrol and plant growth promoting traits.</title>
        <authorList>
            <person name="Tao X.-Y."/>
            <person name="Taylor C.G."/>
        </authorList>
    </citation>
    <scope>NUCLEOTIDE SEQUENCE [LARGE SCALE GENOMIC DNA]</scope>
    <source>
        <strain evidence="2 3">38D7</strain>
    </source>
</reference>
<gene>
    <name evidence="2" type="ORF">BK660_00230</name>
</gene>
<dbReference type="RefSeq" id="WP_123431539.1">
    <property type="nucleotide sequence ID" value="NZ_MOBK01000001.1"/>
</dbReference>
<dbReference type="AlphaFoldDB" id="A0A423IFA9"/>